<dbReference type="EC" id="2.3.1.225" evidence="7"/>
<sequence length="520" mass="57697">MRVASRGSPRVNKRAEESRKGDGAAAAGRKQEQKHTWITEEIASWAIFGLDVALYYVFCIPLLELPAKVGLGLVFGVTSIVVFYTAYMCTVIDPADMNIYALPECVNMNEDDHVCGTCSSYVNKKSKHCRLCNKCVLNFDHHCKWLNNCIGKANYWYFLVLVVAVVVLTGLEVATAASLLGQHLLTDKVEDEWIEAYGEFSAVAFYILLILVCVFNLPLLVLVLQLVLLHIWLIWHDLTTYEYIVLKSRQMQEKMNRMEALRAAGGYADTSPLDPKRLRQQLQRCCGGLRAEGRTDETLPSTCLDWIVFNKRRARRREPKGGSTQPEGHPHQPPHPPQGEPPLPRFPSRGPGQRAVPSGPFLELQIHTPPPAQSPVRTQNGAPPIPGDNTLEPYDDRLPTDLPVTRVGRNESLAGHFAHDVNQSLALQPPEPLVASRDEADRIREDDRSGGGRRAVHLDIPTPGVRPESSATDAIEAPSMALHDRQGLRQTQSHTEQRSAPAEGRVPVAAHEGAGREQGR</sequence>
<feature type="compositionally biased region" description="Pro residues" evidence="8">
    <location>
        <begin position="331"/>
        <end position="345"/>
    </location>
</feature>
<dbReference type="GO" id="GO:0005794">
    <property type="term" value="C:Golgi apparatus"/>
    <property type="evidence" value="ECO:0007669"/>
    <property type="project" value="TreeGrafter"/>
</dbReference>
<organism evidence="10 11">
    <name type="scientific">Vitrella brassicaformis (strain CCMP3155)</name>
    <dbReference type="NCBI Taxonomy" id="1169540"/>
    <lineage>
        <taxon>Eukaryota</taxon>
        <taxon>Sar</taxon>
        <taxon>Alveolata</taxon>
        <taxon>Colpodellida</taxon>
        <taxon>Vitrellaceae</taxon>
        <taxon>Vitrella</taxon>
    </lineage>
</organism>
<dbReference type="GO" id="GO:0005783">
    <property type="term" value="C:endoplasmic reticulum"/>
    <property type="evidence" value="ECO:0007669"/>
    <property type="project" value="TreeGrafter"/>
</dbReference>
<dbReference type="InterPro" id="IPR001594">
    <property type="entry name" value="Palmitoyltrfase_DHHC"/>
</dbReference>
<dbReference type="EMBL" id="CDMY01001019">
    <property type="protein sequence ID" value="CEM38994.1"/>
    <property type="molecule type" value="Genomic_DNA"/>
</dbReference>
<comment type="catalytic activity">
    <reaction evidence="7">
        <text>L-cysteinyl-[protein] + hexadecanoyl-CoA = S-hexadecanoyl-L-cysteinyl-[protein] + CoA</text>
        <dbReference type="Rhea" id="RHEA:36683"/>
        <dbReference type="Rhea" id="RHEA-COMP:10131"/>
        <dbReference type="Rhea" id="RHEA-COMP:11032"/>
        <dbReference type="ChEBI" id="CHEBI:29950"/>
        <dbReference type="ChEBI" id="CHEBI:57287"/>
        <dbReference type="ChEBI" id="CHEBI:57379"/>
        <dbReference type="ChEBI" id="CHEBI:74151"/>
        <dbReference type="EC" id="2.3.1.225"/>
    </reaction>
</comment>
<comment type="similarity">
    <text evidence="7">Belongs to the DHHC palmitoyltransferase family.</text>
</comment>
<dbReference type="VEuPathDB" id="CryptoDB:Vbra_10638"/>
<dbReference type="PANTHER" id="PTHR22883">
    <property type="entry name" value="ZINC FINGER DHHC DOMAIN CONTAINING PROTEIN"/>
    <property type="match status" value="1"/>
</dbReference>
<evidence type="ECO:0000256" key="3">
    <source>
        <dbReference type="ARBA" id="ARBA00022692"/>
    </source>
</evidence>
<feature type="compositionally biased region" description="Basic and acidic residues" evidence="8">
    <location>
        <begin position="436"/>
        <end position="450"/>
    </location>
</feature>
<dbReference type="InterPro" id="IPR039859">
    <property type="entry name" value="PFA4/ZDH16/20/ERF2-like"/>
</dbReference>
<feature type="transmembrane region" description="Helical" evidence="7">
    <location>
        <begin position="69"/>
        <end position="87"/>
    </location>
</feature>
<gene>
    <name evidence="10" type="ORF">Vbra_10638</name>
</gene>
<evidence type="ECO:0000259" key="9">
    <source>
        <dbReference type="Pfam" id="PF01529"/>
    </source>
</evidence>
<dbReference type="AlphaFoldDB" id="A0A0G4H5Q0"/>
<evidence type="ECO:0000256" key="5">
    <source>
        <dbReference type="ARBA" id="ARBA00023136"/>
    </source>
</evidence>
<dbReference type="InParanoid" id="A0A0G4H5Q0"/>
<name>A0A0G4H5Q0_VITBC</name>
<protein>
    <recommendedName>
        <fullName evidence="7">Palmitoyltransferase</fullName>
        <ecNumber evidence="7">2.3.1.225</ecNumber>
    </recommendedName>
</protein>
<feature type="transmembrane region" description="Helical" evidence="7">
    <location>
        <begin position="42"/>
        <end position="63"/>
    </location>
</feature>
<dbReference type="Pfam" id="PF01529">
    <property type="entry name" value="DHHC"/>
    <property type="match status" value="1"/>
</dbReference>
<keyword evidence="2 7" id="KW-0808">Transferase</keyword>
<dbReference type="OrthoDB" id="1924421at2759"/>
<keyword evidence="6 7" id="KW-0012">Acyltransferase</keyword>
<keyword evidence="3 7" id="KW-0812">Transmembrane</keyword>
<evidence type="ECO:0000256" key="7">
    <source>
        <dbReference type="RuleBase" id="RU079119"/>
    </source>
</evidence>
<feature type="region of interest" description="Disordered" evidence="8">
    <location>
        <begin position="314"/>
        <end position="400"/>
    </location>
</feature>
<feature type="region of interest" description="Disordered" evidence="8">
    <location>
        <begin position="1"/>
        <end position="28"/>
    </location>
</feature>
<comment type="domain">
    <text evidence="7">The DHHC domain is required for palmitoyltransferase activity.</text>
</comment>
<feature type="transmembrane region" description="Helical" evidence="7">
    <location>
        <begin position="155"/>
        <end position="180"/>
    </location>
</feature>
<evidence type="ECO:0000256" key="4">
    <source>
        <dbReference type="ARBA" id="ARBA00022989"/>
    </source>
</evidence>
<comment type="subcellular location">
    <subcellularLocation>
        <location evidence="1">Membrane</location>
        <topology evidence="1">Multi-pass membrane protein</topology>
    </subcellularLocation>
</comment>
<accession>A0A0G4H5Q0</accession>
<feature type="region of interest" description="Disordered" evidence="8">
    <location>
        <begin position="422"/>
        <end position="520"/>
    </location>
</feature>
<dbReference type="GO" id="GO:0019706">
    <property type="term" value="F:protein-cysteine S-palmitoyltransferase activity"/>
    <property type="evidence" value="ECO:0007669"/>
    <property type="project" value="UniProtKB-EC"/>
</dbReference>
<evidence type="ECO:0000256" key="6">
    <source>
        <dbReference type="ARBA" id="ARBA00023315"/>
    </source>
</evidence>
<dbReference type="GO" id="GO:0016020">
    <property type="term" value="C:membrane"/>
    <property type="evidence" value="ECO:0007669"/>
    <property type="project" value="UniProtKB-SubCell"/>
</dbReference>
<feature type="compositionally biased region" description="Basic and acidic residues" evidence="8">
    <location>
        <begin position="13"/>
        <end position="22"/>
    </location>
</feature>
<evidence type="ECO:0000313" key="11">
    <source>
        <dbReference type="Proteomes" id="UP000041254"/>
    </source>
</evidence>
<dbReference type="STRING" id="1169540.A0A0G4H5Q0"/>
<dbReference type="Proteomes" id="UP000041254">
    <property type="component" value="Unassembled WGS sequence"/>
</dbReference>
<dbReference type="PROSITE" id="PS50216">
    <property type="entry name" value="DHHC"/>
    <property type="match status" value="1"/>
</dbReference>
<keyword evidence="4 7" id="KW-1133">Transmembrane helix</keyword>
<feature type="domain" description="Palmitoyltransferase DHHC" evidence="9">
    <location>
        <begin position="110"/>
        <end position="244"/>
    </location>
</feature>
<dbReference type="GO" id="GO:0006612">
    <property type="term" value="P:protein targeting to membrane"/>
    <property type="evidence" value="ECO:0007669"/>
    <property type="project" value="TreeGrafter"/>
</dbReference>
<evidence type="ECO:0000313" key="10">
    <source>
        <dbReference type="EMBL" id="CEM38994.1"/>
    </source>
</evidence>
<reference evidence="10 11" key="1">
    <citation type="submission" date="2014-11" db="EMBL/GenBank/DDBJ databases">
        <authorList>
            <person name="Zhu J."/>
            <person name="Qi W."/>
            <person name="Song R."/>
        </authorList>
    </citation>
    <scope>NUCLEOTIDE SEQUENCE [LARGE SCALE GENOMIC DNA]</scope>
</reference>
<proteinExistence type="inferred from homology"/>
<dbReference type="PANTHER" id="PTHR22883:SF203">
    <property type="entry name" value="PALMITOYLTRANSFERASE"/>
    <property type="match status" value="1"/>
</dbReference>
<evidence type="ECO:0000256" key="8">
    <source>
        <dbReference type="SAM" id="MobiDB-lite"/>
    </source>
</evidence>
<feature type="transmembrane region" description="Helical" evidence="7">
    <location>
        <begin position="200"/>
        <end position="233"/>
    </location>
</feature>
<evidence type="ECO:0000256" key="2">
    <source>
        <dbReference type="ARBA" id="ARBA00022679"/>
    </source>
</evidence>
<keyword evidence="5 7" id="KW-0472">Membrane</keyword>
<evidence type="ECO:0000256" key="1">
    <source>
        <dbReference type="ARBA" id="ARBA00004141"/>
    </source>
</evidence>
<keyword evidence="11" id="KW-1185">Reference proteome</keyword>